<dbReference type="RefSeq" id="WP_182254930.1">
    <property type="nucleotide sequence ID" value="NZ_CP043732.1"/>
</dbReference>
<reference evidence="1 2" key="1">
    <citation type="journal article" date="2020" name="Front. Microbiol.">
        <title>Design of Bacterial Strain-Specific qPCR Assays Using NGS Data and Publicly Available Resources and Its Application to Track Biocontrol Strains.</title>
        <authorList>
            <person name="Hernandez I."/>
            <person name="Sant C."/>
            <person name="Martinez R."/>
            <person name="Fernandez C."/>
        </authorList>
    </citation>
    <scope>NUCLEOTIDE SEQUENCE [LARGE SCALE GENOMIC DNA]</scope>
    <source>
        <strain evidence="1 2">B24</strain>
    </source>
</reference>
<sequence>MVTLLLDQTRLEVVLSPIERASTFHRENVRIEREHITKVQLTQDAWTWLRGVPGPGTHIPGILAAGTWKAAETTDFVLIRRRKPSVVIDLEGDPQFQRLILTTRHGIALTQALRLEVSDHPEDVVDIATGTVPVHKPRQRPVIRPRPRTV</sequence>
<organism evidence="1 2">
    <name type="scientific">Microbacterium esteraromaticum</name>
    <dbReference type="NCBI Taxonomy" id="57043"/>
    <lineage>
        <taxon>Bacteria</taxon>
        <taxon>Bacillati</taxon>
        <taxon>Actinomycetota</taxon>
        <taxon>Actinomycetes</taxon>
        <taxon>Micrococcales</taxon>
        <taxon>Microbacteriaceae</taxon>
        <taxon>Microbacterium</taxon>
    </lineage>
</organism>
<dbReference type="Proteomes" id="UP000515708">
    <property type="component" value="Chromosome"/>
</dbReference>
<name>A0A7D8A9K7_9MICO</name>
<proteinExistence type="predicted"/>
<evidence type="ECO:0000313" key="2">
    <source>
        <dbReference type="Proteomes" id="UP000515708"/>
    </source>
</evidence>
<dbReference type="AlphaFoldDB" id="A0A7D8A9K7"/>
<dbReference type="EMBL" id="CP043732">
    <property type="protein sequence ID" value="QMU96481.1"/>
    <property type="molecule type" value="Genomic_DNA"/>
</dbReference>
<evidence type="ECO:0000313" key="1">
    <source>
        <dbReference type="EMBL" id="QMU96481.1"/>
    </source>
</evidence>
<gene>
    <name evidence="1" type="ORF">FVO59_04110</name>
</gene>
<protein>
    <submittedName>
        <fullName evidence="1">Uncharacterized protein</fullName>
    </submittedName>
</protein>
<accession>A0A7D8A9K7</accession>